<feature type="transmembrane region" description="Helical" evidence="2">
    <location>
        <begin position="7"/>
        <end position="36"/>
    </location>
</feature>
<keyword evidence="3" id="KW-0966">Cell projection</keyword>
<keyword evidence="4" id="KW-1185">Reference proteome</keyword>
<gene>
    <name evidence="3" type="ORF">E4665_15505</name>
</gene>
<keyword evidence="3" id="KW-0969">Cilium</keyword>
<accession>A0A4Z0GJK3</accession>
<dbReference type="Proteomes" id="UP000298347">
    <property type="component" value="Unassembled WGS sequence"/>
</dbReference>
<feature type="region of interest" description="Disordered" evidence="1">
    <location>
        <begin position="91"/>
        <end position="112"/>
    </location>
</feature>
<reference evidence="3 4" key="1">
    <citation type="journal article" date="2015" name="Int. J. Syst. Evol. Microbiol.">
        <title>Sporolactobacillus shoreae sp. nov. and Sporolactobacillus spathodeae sp. nov., two spore-forming lactic acid bacteria isolated from tree barks in Thailand.</title>
        <authorList>
            <person name="Thamacharoensuk T."/>
            <person name="Kitahara M."/>
            <person name="Ohkuma M."/>
            <person name="Thongchul N."/>
            <person name="Tanasupawat S."/>
        </authorList>
    </citation>
    <scope>NUCLEOTIDE SEQUENCE [LARGE SCALE GENOMIC DNA]</scope>
    <source>
        <strain evidence="3 4">BK92</strain>
    </source>
</reference>
<sequence length="112" mass="12523">MKKFLLIVAGAICLIVLLSHIGFMIGLLVSLAILWFAFRRFFRSDSAGGKVLWAIIGVIAIGFSLGNLPAIIGIVALVALYYVYKAWNSRKTAKPDPEDPFDNFDKQWKEMM</sequence>
<dbReference type="OrthoDB" id="2971941at2"/>
<feature type="compositionally biased region" description="Basic and acidic residues" evidence="1">
    <location>
        <begin position="93"/>
        <end position="112"/>
    </location>
</feature>
<protein>
    <submittedName>
        <fullName evidence="3">Flagellar basal body rod protein</fullName>
    </submittedName>
</protein>
<evidence type="ECO:0000313" key="3">
    <source>
        <dbReference type="EMBL" id="TGA96477.1"/>
    </source>
</evidence>
<organism evidence="3 4">
    <name type="scientific">Sporolactobacillus shoreae</name>
    <dbReference type="NCBI Taxonomy" id="1465501"/>
    <lineage>
        <taxon>Bacteria</taxon>
        <taxon>Bacillati</taxon>
        <taxon>Bacillota</taxon>
        <taxon>Bacilli</taxon>
        <taxon>Bacillales</taxon>
        <taxon>Sporolactobacillaceae</taxon>
        <taxon>Sporolactobacillus</taxon>
    </lineage>
</organism>
<dbReference type="AlphaFoldDB" id="A0A4Z0GJK3"/>
<evidence type="ECO:0000256" key="1">
    <source>
        <dbReference type="SAM" id="MobiDB-lite"/>
    </source>
</evidence>
<evidence type="ECO:0000256" key="2">
    <source>
        <dbReference type="SAM" id="Phobius"/>
    </source>
</evidence>
<dbReference type="EMBL" id="SRJD01000024">
    <property type="protein sequence ID" value="TGA96477.1"/>
    <property type="molecule type" value="Genomic_DNA"/>
</dbReference>
<feature type="transmembrane region" description="Helical" evidence="2">
    <location>
        <begin position="51"/>
        <end position="84"/>
    </location>
</feature>
<keyword evidence="2" id="KW-0812">Transmembrane</keyword>
<keyword evidence="2" id="KW-1133">Transmembrane helix</keyword>
<name>A0A4Z0GJK3_9BACL</name>
<evidence type="ECO:0000313" key="4">
    <source>
        <dbReference type="Proteomes" id="UP000298347"/>
    </source>
</evidence>
<keyword evidence="3" id="KW-0282">Flagellum</keyword>
<proteinExistence type="predicted"/>
<comment type="caution">
    <text evidence="3">The sequence shown here is derived from an EMBL/GenBank/DDBJ whole genome shotgun (WGS) entry which is preliminary data.</text>
</comment>
<dbReference type="RefSeq" id="WP_135349706.1">
    <property type="nucleotide sequence ID" value="NZ_SRJD01000024.1"/>
</dbReference>
<keyword evidence="2" id="KW-0472">Membrane</keyword>